<dbReference type="KEGG" id="aell:AELL_0127"/>
<evidence type="ECO:0008006" key="6">
    <source>
        <dbReference type="Google" id="ProtNLM"/>
    </source>
</evidence>
<dbReference type="EMBL" id="NXIG01000001">
    <property type="protein sequence ID" value="RXI33027.1"/>
    <property type="molecule type" value="Genomic_DNA"/>
</dbReference>
<keyword evidence="1" id="KW-0732">Signal</keyword>
<evidence type="ECO:0000256" key="1">
    <source>
        <dbReference type="SAM" id="SignalP"/>
    </source>
</evidence>
<dbReference type="Proteomes" id="UP000262582">
    <property type="component" value="Chromosome"/>
</dbReference>
<dbReference type="Proteomes" id="UP000290588">
    <property type="component" value="Unassembled WGS sequence"/>
</dbReference>
<evidence type="ECO:0000313" key="4">
    <source>
        <dbReference type="Proteomes" id="UP000262582"/>
    </source>
</evidence>
<evidence type="ECO:0000313" key="2">
    <source>
        <dbReference type="EMBL" id="AXX93834.1"/>
    </source>
</evidence>
<reference evidence="2 4" key="2">
    <citation type="submission" date="2018-08" db="EMBL/GenBank/DDBJ databases">
        <title>Complete genome of the Arcobacter ellisii type strain LMG 26155.</title>
        <authorList>
            <person name="Miller W.G."/>
            <person name="Yee E."/>
            <person name="Bono J.L."/>
        </authorList>
    </citation>
    <scope>NUCLEOTIDE SEQUENCE [LARGE SCALE GENOMIC DNA]</scope>
    <source>
        <strain evidence="2 4">LMG 26155</strain>
    </source>
</reference>
<dbReference type="EMBL" id="CP032097">
    <property type="protein sequence ID" value="AXX93834.1"/>
    <property type="molecule type" value="Genomic_DNA"/>
</dbReference>
<dbReference type="RefSeq" id="WP_118916084.1">
    <property type="nucleotide sequence ID" value="NZ_CP032097.1"/>
</dbReference>
<dbReference type="AlphaFoldDB" id="A0A347U4Q6"/>
<name>A0A347U4Q6_9BACT</name>
<evidence type="ECO:0000313" key="5">
    <source>
        <dbReference type="Proteomes" id="UP000290588"/>
    </source>
</evidence>
<evidence type="ECO:0000313" key="3">
    <source>
        <dbReference type="EMBL" id="RXI33027.1"/>
    </source>
</evidence>
<reference evidence="3 5" key="1">
    <citation type="submission" date="2017-09" db="EMBL/GenBank/DDBJ databases">
        <title>Genomics of the genus Arcobacter.</title>
        <authorList>
            <person name="Perez-Cataluna A."/>
            <person name="Figueras M.J."/>
            <person name="Salas-Masso N."/>
        </authorList>
    </citation>
    <scope>NUCLEOTIDE SEQUENCE [LARGE SCALE GENOMIC DNA]</scope>
    <source>
        <strain evidence="3 5">CECT 7837</strain>
    </source>
</reference>
<dbReference type="OrthoDB" id="5338450at2"/>
<gene>
    <name evidence="2" type="ORF">AELL_0127</name>
    <name evidence="3" type="ORF">CP962_01065</name>
</gene>
<keyword evidence="4" id="KW-1185">Reference proteome</keyword>
<protein>
    <recommendedName>
        <fullName evidence="6">Periplasmic protein</fullName>
    </recommendedName>
</protein>
<organism evidence="3 5">
    <name type="scientific">Arcobacter ellisii</name>
    <dbReference type="NCBI Taxonomy" id="913109"/>
    <lineage>
        <taxon>Bacteria</taxon>
        <taxon>Pseudomonadati</taxon>
        <taxon>Campylobacterota</taxon>
        <taxon>Epsilonproteobacteria</taxon>
        <taxon>Campylobacterales</taxon>
        <taxon>Arcobacteraceae</taxon>
        <taxon>Arcobacter</taxon>
    </lineage>
</organism>
<sequence length="269" mass="30835">MIKKLILIISLYISSYASVNDAVLNLIGNADYNTHRNLINHIFRNSNNFYKNGQIDYTKISQELSNNGILKLNLGSVQNLEVTFYFNSNPKKSMKNISDILRVLGYQDFITQGEVVVDNQLKWTIKLKTAAAISPLRLSQELQGVNCNIVDIKREGNYKWNYYIDSSNSTIYKAEDLINTNQLSLRKPLKPYIVQVANISSITINPNAGNSWYPSIIFYDNDFNVIEVVEKDSLYKSLKLDVPNNTKYIKIDDFYSLTNLKYGLNITKE</sequence>
<proteinExistence type="predicted"/>
<accession>A0A347U4Q6</accession>
<feature type="signal peptide" evidence="1">
    <location>
        <begin position="1"/>
        <end position="19"/>
    </location>
</feature>
<feature type="chain" id="PRO_5044584683" description="Periplasmic protein" evidence="1">
    <location>
        <begin position="20"/>
        <end position="269"/>
    </location>
</feature>